<comment type="caution">
    <text evidence="1">The sequence shown here is derived from an EMBL/GenBank/DDBJ whole genome shotgun (WGS) entry which is preliminary data.</text>
</comment>
<protein>
    <submittedName>
        <fullName evidence="1">Putative nuclease HARBI1 isoform X2</fullName>
    </submittedName>
</protein>
<dbReference type="PANTHER" id="PTHR47150">
    <property type="entry name" value="OS12G0169200 PROTEIN"/>
    <property type="match status" value="1"/>
</dbReference>
<dbReference type="AlphaFoldDB" id="A0A6L2P1H1"/>
<organism evidence="1">
    <name type="scientific">Tanacetum cinerariifolium</name>
    <name type="common">Dalmatian daisy</name>
    <name type="synonym">Chrysanthemum cinerariifolium</name>
    <dbReference type="NCBI Taxonomy" id="118510"/>
    <lineage>
        <taxon>Eukaryota</taxon>
        <taxon>Viridiplantae</taxon>
        <taxon>Streptophyta</taxon>
        <taxon>Embryophyta</taxon>
        <taxon>Tracheophyta</taxon>
        <taxon>Spermatophyta</taxon>
        <taxon>Magnoliopsida</taxon>
        <taxon>eudicotyledons</taxon>
        <taxon>Gunneridae</taxon>
        <taxon>Pentapetalae</taxon>
        <taxon>asterids</taxon>
        <taxon>campanulids</taxon>
        <taxon>Asterales</taxon>
        <taxon>Asteraceae</taxon>
        <taxon>Asteroideae</taxon>
        <taxon>Anthemideae</taxon>
        <taxon>Anthemidinae</taxon>
        <taxon>Tanacetum</taxon>
    </lineage>
</organism>
<dbReference type="InterPro" id="IPR006912">
    <property type="entry name" value="Harbinger_derived_prot"/>
</dbReference>
<evidence type="ECO:0000313" key="1">
    <source>
        <dbReference type="EMBL" id="GEU90694.1"/>
    </source>
</evidence>
<proteinExistence type="predicted"/>
<dbReference type="Pfam" id="PF04827">
    <property type="entry name" value="Plant_tran"/>
    <property type="match status" value="1"/>
</dbReference>
<dbReference type="PANTHER" id="PTHR47150:SF5">
    <property type="entry name" value="OS07G0546750 PROTEIN"/>
    <property type="match status" value="1"/>
</dbReference>
<reference evidence="1" key="1">
    <citation type="journal article" date="2019" name="Sci. Rep.">
        <title>Draft genome of Tanacetum cinerariifolium, the natural source of mosquito coil.</title>
        <authorList>
            <person name="Yamashiro T."/>
            <person name="Shiraishi A."/>
            <person name="Satake H."/>
            <person name="Nakayama K."/>
        </authorList>
    </citation>
    <scope>NUCLEOTIDE SEQUENCE</scope>
</reference>
<accession>A0A6L2P1H1</accession>
<gene>
    <name evidence="1" type="ORF">Tci_062672</name>
</gene>
<dbReference type="EMBL" id="BKCJ010010239">
    <property type="protein sequence ID" value="GEU90694.1"/>
    <property type="molecule type" value="Genomic_DNA"/>
</dbReference>
<name>A0A6L2P1H1_TANCI</name>
<sequence length="208" mass="24324">MYSLLSFLFERFQLDVEDHISHPHCEELNRAAEPGQSSMSRDGSIFVYNPDVLHEQFAGLVIQRGLPFNHFDDEQTTRVFQKHLQQKYNHVSRATLKRSNTKQIKYKNVHEAARKDVERAFAILKKKLVTIKIPTRPMALKNITDMMYTCIILHNMIGKDNKRAISPEFYPDEQHREDDPVRSQQEMLQVIRDIRNAKAHLALKADLV</sequence>